<evidence type="ECO:0000313" key="1">
    <source>
        <dbReference type="EMBL" id="CAH0028434.1"/>
    </source>
</evidence>
<keyword evidence="2" id="KW-1185">Reference proteome</keyword>
<dbReference type="EMBL" id="CABFNQ020000732">
    <property type="protein sequence ID" value="CAH0028434.1"/>
    <property type="molecule type" value="Genomic_DNA"/>
</dbReference>
<protein>
    <submittedName>
        <fullName evidence="1">Uncharacterized protein</fullName>
    </submittedName>
</protein>
<proteinExistence type="predicted"/>
<gene>
    <name evidence="1" type="ORF">CRHIZ90672A_00010680</name>
</gene>
<dbReference type="Proteomes" id="UP000696573">
    <property type="component" value="Unassembled WGS sequence"/>
</dbReference>
<dbReference type="PANTHER" id="PTHR42034:SF1">
    <property type="entry name" value="CONDENSATION DOMAIN-CONTAINING PROTEIN"/>
    <property type="match status" value="1"/>
</dbReference>
<dbReference type="AlphaFoldDB" id="A0A9N9YTP8"/>
<dbReference type="PANTHER" id="PTHR42034">
    <property type="entry name" value="CHROMOSOME 7, WHOLE GENOME SHOTGUN SEQUENCE-RELATED"/>
    <property type="match status" value="1"/>
</dbReference>
<dbReference type="Gene3D" id="3.30.559.10">
    <property type="entry name" value="Chloramphenicol acetyltransferase-like domain"/>
    <property type="match status" value="1"/>
</dbReference>
<sequence length="508" mass="56278">MDLQNRAENNDQFRWCQAPDCTWQRDIDEAERFYATFCRKPDDPDAASFPVTCHASFSVPISEAGGSYEATAEKITDALRTAWLALCHESPTLASWIQYDSSAGAWKRMYAPLNGSEDSSTVSAWLSQTFKQVSLDTNAEWFNLNPPVFKFATLFVVVSPSDQDDLVHRKVYLRCPHDLVDGMGILHLTHRFFVLANESYQGGALNTRWDGHEAAYLSPPLSTAIGIQGQPTDAQRQAYNDLMARNATLQTEKPLLGLMLSDNPGRADRIQRISFSLPKSLTAELVKKSKLQSITITHLVSAALTLALRDLQSFPPGTLGVRYCNQSIVNLRGLCLPSQDPLAVGNYHMIAAQSMAIDLSPTLCHNTNNGSEEELISVAKQFRDYYAAIRPVSKPMDQDLLSFIPMTWDLFTPKPTTQPPPQQQVASVAISSLGNISNIVKTEYGAFSLTAAWVAGETLGTGISTFIQTFAGELGFSTIFNLAFHQQERIETLQELVLKKLTELSQRL</sequence>
<evidence type="ECO:0000313" key="2">
    <source>
        <dbReference type="Proteomes" id="UP000696573"/>
    </source>
</evidence>
<dbReference type="OrthoDB" id="2548233at2759"/>
<comment type="caution">
    <text evidence="1">The sequence shown here is derived from an EMBL/GenBank/DDBJ whole genome shotgun (WGS) entry which is preliminary data.</text>
</comment>
<dbReference type="SUPFAM" id="SSF52777">
    <property type="entry name" value="CoA-dependent acyltransferases"/>
    <property type="match status" value="1"/>
</dbReference>
<accession>A0A9N9YTP8</accession>
<dbReference type="Gene3D" id="3.30.559.30">
    <property type="entry name" value="Nonribosomal peptide synthetase, condensation domain"/>
    <property type="match status" value="1"/>
</dbReference>
<name>A0A9N9YTP8_9HYPO</name>
<organism evidence="1 2">
    <name type="scientific">Clonostachys rhizophaga</name>
    <dbReference type="NCBI Taxonomy" id="160324"/>
    <lineage>
        <taxon>Eukaryota</taxon>
        <taxon>Fungi</taxon>
        <taxon>Dikarya</taxon>
        <taxon>Ascomycota</taxon>
        <taxon>Pezizomycotina</taxon>
        <taxon>Sordariomycetes</taxon>
        <taxon>Hypocreomycetidae</taxon>
        <taxon>Hypocreales</taxon>
        <taxon>Bionectriaceae</taxon>
        <taxon>Clonostachys</taxon>
    </lineage>
</organism>
<dbReference type="InterPro" id="IPR023213">
    <property type="entry name" value="CAT-like_dom_sf"/>
</dbReference>
<reference evidence="1" key="1">
    <citation type="submission" date="2021-10" db="EMBL/GenBank/DDBJ databases">
        <authorList>
            <person name="Piombo E."/>
        </authorList>
    </citation>
    <scope>NUCLEOTIDE SEQUENCE</scope>
</reference>